<sequence length="282" mass="28655" precursor="true">MLVGLTLAVLASLGSGAGSAVEAIGVRRARHRATGQAEVGALLREPVYFAGLAVDLLGFAFTVLALQVLPLYLVQAIVASSVAVTALILAAMGRPLDRIGWIALGGSLCGLVLLGLSSQPHEVPPLAPGWYWLLLGLALPIAGLAAVATRLKGIVSVVLLAFGAGLCFSLVAVAARSLDVPAPLWRAVIDPALWAIVVNGVLGTALFAMALQRGRVTVVAAVSYTTSTVVPSVIGLVFLGDQVRSGFALVATARFLVAVSGAVALARFTEPLPASTPQAATA</sequence>
<evidence type="ECO:0000256" key="1">
    <source>
        <dbReference type="SAM" id="Phobius"/>
    </source>
</evidence>
<evidence type="ECO:0008006" key="4">
    <source>
        <dbReference type="Google" id="ProtNLM"/>
    </source>
</evidence>
<keyword evidence="1" id="KW-0472">Membrane</keyword>
<dbReference type="InParanoid" id="C8X848"/>
<dbReference type="KEGG" id="nml:Namu_0609"/>
<protein>
    <recommendedName>
        <fullName evidence="4">Integral membrane protein</fullName>
    </recommendedName>
</protein>
<feature type="transmembrane region" description="Helical" evidence="1">
    <location>
        <begin position="187"/>
        <end position="210"/>
    </location>
</feature>
<feature type="transmembrane region" description="Helical" evidence="1">
    <location>
        <begin position="154"/>
        <end position="175"/>
    </location>
</feature>
<evidence type="ECO:0000313" key="3">
    <source>
        <dbReference type="Proteomes" id="UP000002218"/>
    </source>
</evidence>
<dbReference type="HOGENOM" id="CLU_065119_0_0_11"/>
<dbReference type="PANTHER" id="PTHR40761:SF1">
    <property type="entry name" value="CONSERVED INTEGRAL MEMBRANE ALANINE VALINE AND LEUCINE RICH PROTEIN-RELATED"/>
    <property type="match status" value="1"/>
</dbReference>
<name>C8X848_NAKMY</name>
<dbReference type="EMBL" id="CP001737">
    <property type="protein sequence ID" value="ACV77024.1"/>
    <property type="molecule type" value="Genomic_DNA"/>
</dbReference>
<dbReference type="PANTHER" id="PTHR40761">
    <property type="entry name" value="CONSERVED INTEGRAL MEMBRANE ALANINE VALINE AND LEUCINE RICH PROTEIN-RELATED"/>
    <property type="match status" value="1"/>
</dbReference>
<dbReference type="Proteomes" id="UP000002218">
    <property type="component" value="Chromosome"/>
</dbReference>
<dbReference type="AlphaFoldDB" id="C8X848"/>
<feature type="transmembrane region" description="Helical" evidence="1">
    <location>
        <begin position="216"/>
        <end position="239"/>
    </location>
</feature>
<gene>
    <name evidence="2" type="ordered locus">Namu_0609</name>
</gene>
<dbReference type="STRING" id="479431.Namu_0609"/>
<organism evidence="2 3">
    <name type="scientific">Nakamurella multipartita (strain ATCC 700099 / DSM 44233 / CIP 104796 / JCM 9543 / NBRC 105858 / Y-104)</name>
    <name type="common">Microsphaera multipartita</name>
    <dbReference type="NCBI Taxonomy" id="479431"/>
    <lineage>
        <taxon>Bacteria</taxon>
        <taxon>Bacillati</taxon>
        <taxon>Actinomycetota</taxon>
        <taxon>Actinomycetes</taxon>
        <taxon>Nakamurellales</taxon>
        <taxon>Nakamurellaceae</taxon>
        <taxon>Nakamurella</taxon>
    </lineage>
</organism>
<feature type="transmembrane region" description="Helical" evidence="1">
    <location>
        <begin position="99"/>
        <end position="117"/>
    </location>
</feature>
<keyword evidence="3" id="KW-1185">Reference proteome</keyword>
<keyword evidence="1" id="KW-0812">Transmembrane</keyword>
<feature type="transmembrane region" description="Helical" evidence="1">
    <location>
        <begin position="47"/>
        <end position="66"/>
    </location>
</feature>
<evidence type="ECO:0000313" key="2">
    <source>
        <dbReference type="EMBL" id="ACV77024.1"/>
    </source>
</evidence>
<feature type="transmembrane region" description="Helical" evidence="1">
    <location>
        <begin position="73"/>
        <end position="93"/>
    </location>
</feature>
<dbReference type="RefSeq" id="WP_015745941.1">
    <property type="nucleotide sequence ID" value="NC_013235.1"/>
</dbReference>
<keyword evidence="1" id="KW-1133">Transmembrane helix</keyword>
<accession>C8X848</accession>
<feature type="transmembrane region" description="Helical" evidence="1">
    <location>
        <begin position="129"/>
        <end position="148"/>
    </location>
</feature>
<dbReference type="OrthoDB" id="3837845at2"/>
<dbReference type="eggNOG" id="COG0697">
    <property type="taxonomic scope" value="Bacteria"/>
</dbReference>
<reference evidence="2 3" key="2">
    <citation type="journal article" date="2010" name="Stand. Genomic Sci.">
        <title>Complete genome sequence of Nakamurella multipartita type strain (Y-104).</title>
        <authorList>
            <person name="Tice H."/>
            <person name="Mayilraj S."/>
            <person name="Sims D."/>
            <person name="Lapidus A."/>
            <person name="Nolan M."/>
            <person name="Lucas S."/>
            <person name="Glavina Del Rio T."/>
            <person name="Copeland A."/>
            <person name="Cheng J.F."/>
            <person name="Meincke L."/>
            <person name="Bruce D."/>
            <person name="Goodwin L."/>
            <person name="Pitluck S."/>
            <person name="Ivanova N."/>
            <person name="Mavromatis K."/>
            <person name="Ovchinnikova G."/>
            <person name="Pati A."/>
            <person name="Chen A."/>
            <person name="Palaniappan K."/>
            <person name="Land M."/>
            <person name="Hauser L."/>
            <person name="Chang Y.J."/>
            <person name="Jeffries C.D."/>
            <person name="Detter J.C."/>
            <person name="Brettin T."/>
            <person name="Rohde M."/>
            <person name="Goker M."/>
            <person name="Bristow J."/>
            <person name="Eisen J.A."/>
            <person name="Markowitz V."/>
            <person name="Hugenholtz P."/>
            <person name="Kyrpides N.C."/>
            <person name="Klenk H.P."/>
            <person name="Chen F."/>
        </authorList>
    </citation>
    <scope>NUCLEOTIDE SEQUENCE [LARGE SCALE GENOMIC DNA]</scope>
    <source>
        <strain evidence="3">ATCC 700099 / DSM 44233 / CIP 104796 / JCM 9543 / NBRC 105858 / Y-104</strain>
    </source>
</reference>
<reference evidence="3" key="1">
    <citation type="submission" date="2009-09" db="EMBL/GenBank/DDBJ databases">
        <title>The complete genome of Nakamurella multipartita DSM 44233.</title>
        <authorList>
            <consortium name="US DOE Joint Genome Institute (JGI-PGF)"/>
            <person name="Lucas S."/>
            <person name="Copeland A."/>
            <person name="Lapidus A."/>
            <person name="Glavina del Rio T."/>
            <person name="Dalin E."/>
            <person name="Tice H."/>
            <person name="Bruce D."/>
            <person name="Goodwin L."/>
            <person name="Pitluck S."/>
            <person name="Kyrpides N."/>
            <person name="Mavromatis K."/>
            <person name="Ivanova N."/>
            <person name="Ovchinnikova G."/>
            <person name="Sims D."/>
            <person name="Meincke L."/>
            <person name="Brettin T."/>
            <person name="Detter J.C."/>
            <person name="Han C."/>
            <person name="Larimer F."/>
            <person name="Land M."/>
            <person name="Hauser L."/>
            <person name="Markowitz V."/>
            <person name="Cheng J.-F."/>
            <person name="Hugenholtz P."/>
            <person name="Woyke T."/>
            <person name="Wu D."/>
            <person name="Klenk H.-P."/>
            <person name="Eisen J.A."/>
        </authorList>
    </citation>
    <scope>NUCLEOTIDE SEQUENCE [LARGE SCALE GENOMIC DNA]</scope>
    <source>
        <strain evidence="3">ATCC 700099 / DSM 44233 / CIP 104796 / JCM 9543 / NBRC 105858 / Y-104</strain>
    </source>
</reference>
<proteinExistence type="predicted"/>